<name>A0A7E5W9G3_TRINI</name>
<dbReference type="RefSeq" id="XP_026737318.1">
    <property type="nucleotide sequence ID" value="XM_026881517.1"/>
</dbReference>
<evidence type="ECO:0000313" key="3">
    <source>
        <dbReference type="RefSeq" id="XP_026737317.1"/>
    </source>
</evidence>
<protein>
    <submittedName>
        <fullName evidence="2 3">Uncharacterized protein LOC113500655</fullName>
    </submittedName>
</protein>
<dbReference type="AlphaFoldDB" id="A0A7E5W9G3"/>
<accession>A0A7E5W9G3</accession>
<dbReference type="RefSeq" id="XP_026737316.1">
    <property type="nucleotide sequence ID" value="XM_026881515.1"/>
</dbReference>
<dbReference type="GeneID" id="113500655"/>
<dbReference type="OrthoDB" id="6917049at2759"/>
<dbReference type="KEGG" id="tnl:113500655"/>
<reference evidence="2 3" key="1">
    <citation type="submission" date="2025-04" db="UniProtKB">
        <authorList>
            <consortium name="RefSeq"/>
        </authorList>
    </citation>
    <scope>IDENTIFICATION</scope>
</reference>
<evidence type="ECO:0000313" key="4">
    <source>
        <dbReference type="RefSeq" id="XP_026737318.1"/>
    </source>
</evidence>
<gene>
    <name evidence="2 3 4" type="primary">LOC113500655</name>
</gene>
<dbReference type="Proteomes" id="UP000322000">
    <property type="component" value="Chromosome 14"/>
</dbReference>
<keyword evidence="1" id="KW-1185">Reference proteome</keyword>
<organism evidence="1 4">
    <name type="scientific">Trichoplusia ni</name>
    <name type="common">Cabbage looper</name>
    <dbReference type="NCBI Taxonomy" id="7111"/>
    <lineage>
        <taxon>Eukaryota</taxon>
        <taxon>Metazoa</taxon>
        <taxon>Ecdysozoa</taxon>
        <taxon>Arthropoda</taxon>
        <taxon>Hexapoda</taxon>
        <taxon>Insecta</taxon>
        <taxon>Pterygota</taxon>
        <taxon>Neoptera</taxon>
        <taxon>Endopterygota</taxon>
        <taxon>Lepidoptera</taxon>
        <taxon>Glossata</taxon>
        <taxon>Ditrysia</taxon>
        <taxon>Noctuoidea</taxon>
        <taxon>Noctuidae</taxon>
        <taxon>Plusiinae</taxon>
        <taxon>Trichoplusia</taxon>
    </lineage>
</organism>
<proteinExistence type="predicted"/>
<evidence type="ECO:0000313" key="1">
    <source>
        <dbReference type="Proteomes" id="UP000322000"/>
    </source>
</evidence>
<sequence>MTCVDNRIADVSNEIQTLTSLSSDALEGANRALEDMKKCTANHTNLFAVGSCLGVVAIHTEMKSIGFMTHSAILMGRINLSVAALPASLEICAATRLIQAGIATGKIVIDIGTCSASAVFNTMIGRPITSVPPVQTL</sequence>
<evidence type="ECO:0000313" key="2">
    <source>
        <dbReference type="RefSeq" id="XP_026737316.1"/>
    </source>
</evidence>
<dbReference type="RefSeq" id="XP_026737317.1">
    <property type="nucleotide sequence ID" value="XM_026881516.1"/>
</dbReference>